<proteinExistence type="predicted"/>
<accession>A0ABP6YLM6</accession>
<dbReference type="EMBL" id="BAABCY010000107">
    <property type="protein sequence ID" value="GAA3585841.1"/>
    <property type="molecule type" value="Genomic_DNA"/>
</dbReference>
<feature type="chain" id="PRO_5045081176" description="DUF922 domain-containing protein" evidence="1">
    <location>
        <begin position="20"/>
        <end position="191"/>
    </location>
</feature>
<dbReference type="Proteomes" id="UP001500954">
    <property type="component" value="Unassembled WGS sequence"/>
</dbReference>
<dbReference type="Pfam" id="PF06037">
    <property type="entry name" value="DUF922"/>
    <property type="match status" value="1"/>
</dbReference>
<evidence type="ECO:0000313" key="3">
    <source>
        <dbReference type="Proteomes" id="UP001500954"/>
    </source>
</evidence>
<evidence type="ECO:0000313" key="2">
    <source>
        <dbReference type="EMBL" id="GAA3585841.1"/>
    </source>
</evidence>
<organism evidence="2 3">
    <name type="scientific">Snuella lapsa</name>
    <dbReference type="NCBI Taxonomy" id="870481"/>
    <lineage>
        <taxon>Bacteria</taxon>
        <taxon>Pseudomonadati</taxon>
        <taxon>Bacteroidota</taxon>
        <taxon>Flavobacteriia</taxon>
        <taxon>Flavobacteriales</taxon>
        <taxon>Flavobacteriaceae</taxon>
        <taxon>Snuella</taxon>
    </lineage>
</organism>
<dbReference type="InterPro" id="IPR010321">
    <property type="entry name" value="DUF922"/>
</dbReference>
<keyword evidence="3" id="KW-1185">Reference proteome</keyword>
<reference evidence="3" key="1">
    <citation type="journal article" date="2019" name="Int. J. Syst. Evol. Microbiol.">
        <title>The Global Catalogue of Microorganisms (GCM) 10K type strain sequencing project: providing services to taxonomists for standard genome sequencing and annotation.</title>
        <authorList>
            <consortium name="The Broad Institute Genomics Platform"/>
            <consortium name="The Broad Institute Genome Sequencing Center for Infectious Disease"/>
            <person name="Wu L."/>
            <person name="Ma J."/>
        </authorList>
    </citation>
    <scope>NUCLEOTIDE SEQUENCE [LARGE SCALE GENOMIC DNA]</scope>
    <source>
        <strain evidence="3">JCM 17111</strain>
    </source>
</reference>
<keyword evidence="1" id="KW-0732">Signal</keyword>
<evidence type="ECO:0000256" key="1">
    <source>
        <dbReference type="SAM" id="SignalP"/>
    </source>
</evidence>
<feature type="signal peptide" evidence="1">
    <location>
        <begin position="1"/>
        <end position="19"/>
    </location>
</feature>
<name>A0ABP6YLM6_9FLAO</name>
<comment type="caution">
    <text evidence="2">The sequence shown here is derived from an EMBL/GenBank/DDBJ whole genome shotgun (WGS) entry which is preliminary data.</text>
</comment>
<protein>
    <recommendedName>
        <fullName evidence="4">DUF922 domain-containing protein</fullName>
    </recommendedName>
</protein>
<sequence length="191" mass="22370">MKYALVAYFFVSMALSAFSQVNKESKNDTIIAWSASKAIEWGDFQGKLNPDIFAYALTSYKIDIIPDNVMVDSNDNIRNYQDLTVIANFYKKQSWSISDDQGLLDHERLHFDIAELFARKIRKRFSELKAVEEKRFTVYWNEYSTLWKACRAFQKQYDLETNHGAKKNENDQWILKVKALLESIDAFTYKG</sequence>
<gene>
    <name evidence="2" type="ORF">GCM10022395_37230</name>
</gene>
<evidence type="ECO:0008006" key="4">
    <source>
        <dbReference type="Google" id="ProtNLM"/>
    </source>
</evidence>
<dbReference type="RefSeq" id="WP_345008110.1">
    <property type="nucleotide sequence ID" value="NZ_BAABCY010000107.1"/>
</dbReference>